<dbReference type="InterPro" id="IPR016167">
    <property type="entry name" value="FAD-bd_PCMH_sub1"/>
</dbReference>
<feature type="domain" description="FAD-binding PCMH-type" evidence="8">
    <location>
        <begin position="42"/>
        <end position="269"/>
    </location>
</feature>
<comment type="similarity">
    <text evidence="5">Belongs to the quinone-dependent D-lactate dehydrogenase family.</text>
</comment>
<dbReference type="InterPro" id="IPR016169">
    <property type="entry name" value="FAD-bd_PCMH_sub2"/>
</dbReference>
<evidence type="ECO:0000256" key="3">
    <source>
        <dbReference type="ARBA" id="ARBA00022827"/>
    </source>
</evidence>
<feature type="binding site" evidence="5">
    <location>
        <position position="143"/>
    </location>
    <ligand>
        <name>FAD</name>
        <dbReference type="ChEBI" id="CHEBI:57692"/>
    </ligand>
</feature>
<dbReference type="SUPFAM" id="SSF55103">
    <property type="entry name" value="FAD-linked oxidases, C-terminal domain"/>
    <property type="match status" value="1"/>
</dbReference>
<dbReference type="PANTHER" id="PTHR43716">
    <property type="entry name" value="D-2-HYDROXYGLUTARATE DEHYDROGENASE, MITOCHONDRIAL"/>
    <property type="match status" value="1"/>
</dbReference>
<keyword evidence="9" id="KW-0614">Plasmid</keyword>
<accession>A0ABY7U3J0</accession>
<evidence type="ECO:0000313" key="10">
    <source>
        <dbReference type="Proteomes" id="UP001218231"/>
    </source>
</evidence>
<dbReference type="Gene3D" id="3.30.70.610">
    <property type="entry name" value="D-lactate dehydrogenase, cap domain, subdomain 1"/>
    <property type="match status" value="2"/>
</dbReference>
<evidence type="ECO:0000259" key="8">
    <source>
        <dbReference type="PROSITE" id="PS51387"/>
    </source>
</evidence>
<dbReference type="EMBL" id="CP117418">
    <property type="protein sequence ID" value="WCT80060.1"/>
    <property type="molecule type" value="Genomic_DNA"/>
</dbReference>
<evidence type="ECO:0000256" key="5">
    <source>
        <dbReference type="HAMAP-Rule" id="MF_02092"/>
    </source>
</evidence>
<dbReference type="Pfam" id="PF01565">
    <property type="entry name" value="FAD_binding_4"/>
    <property type="match status" value="1"/>
</dbReference>
<comment type="subcellular location">
    <subcellularLocation>
        <location evidence="5">Cell inner membrane</location>
        <topology evidence="5">Peripheral membrane protein</topology>
        <orientation evidence="5">Cytoplasmic side</orientation>
    </subcellularLocation>
</comment>
<dbReference type="InterPro" id="IPR016166">
    <property type="entry name" value="FAD-bd_PCMH"/>
</dbReference>
<feature type="binding site" evidence="5">
    <location>
        <position position="259"/>
    </location>
    <ligand>
        <name>FAD</name>
        <dbReference type="ChEBI" id="CHEBI:57692"/>
    </ligand>
</feature>
<keyword evidence="10" id="KW-1185">Reference proteome</keyword>
<gene>
    <name evidence="5 9" type="primary">dld</name>
    <name evidence="9" type="ORF">PQ457_18555</name>
</gene>
<dbReference type="InterPro" id="IPR016164">
    <property type="entry name" value="FAD-linked_Oxase-like_C"/>
</dbReference>
<evidence type="ECO:0000256" key="6">
    <source>
        <dbReference type="PIRNR" id="PIRNR000101"/>
    </source>
</evidence>
<evidence type="ECO:0000256" key="1">
    <source>
        <dbReference type="ARBA" id="ARBA00001974"/>
    </source>
</evidence>
<evidence type="ECO:0000256" key="4">
    <source>
        <dbReference type="ARBA" id="ARBA00023002"/>
    </source>
</evidence>
<dbReference type="InterPro" id="IPR051264">
    <property type="entry name" value="FAD-oxidored/transferase_4"/>
</dbReference>
<comment type="cofactor">
    <cofactor evidence="1 5 6">
        <name>FAD</name>
        <dbReference type="ChEBI" id="CHEBI:57692"/>
    </cofactor>
</comment>
<dbReference type="RefSeq" id="WP_273620332.1">
    <property type="nucleotide sequence ID" value="NZ_CP117418.1"/>
</dbReference>
<feature type="binding site" evidence="5">
    <location>
        <begin position="77"/>
        <end position="81"/>
    </location>
    <ligand>
        <name>FAD</name>
        <dbReference type="ChEBI" id="CHEBI:57692"/>
    </ligand>
</feature>
<dbReference type="InterPro" id="IPR036318">
    <property type="entry name" value="FAD-bd_PCMH-like_sf"/>
</dbReference>
<keyword evidence="2 5" id="KW-0285">Flavoprotein</keyword>
<evidence type="ECO:0000256" key="7">
    <source>
        <dbReference type="SAM" id="MobiDB-lite"/>
    </source>
</evidence>
<dbReference type="InterPro" id="IPR016173">
    <property type="entry name" value="D-lactate_DH_C-sub2"/>
</dbReference>
<dbReference type="InterPro" id="IPR015409">
    <property type="entry name" value="Lactate_DH_C"/>
</dbReference>
<comment type="catalytic activity">
    <reaction evidence="5 6">
        <text>(R)-lactate + a quinone = a quinol + pyruvate</text>
        <dbReference type="Rhea" id="RHEA:51468"/>
        <dbReference type="ChEBI" id="CHEBI:15361"/>
        <dbReference type="ChEBI" id="CHEBI:16004"/>
        <dbReference type="ChEBI" id="CHEBI:24646"/>
        <dbReference type="ChEBI" id="CHEBI:132124"/>
        <dbReference type="EC" id="1.1.5.12"/>
    </reaction>
</comment>
<dbReference type="PROSITE" id="PS51387">
    <property type="entry name" value="FAD_PCMH"/>
    <property type="match status" value="1"/>
</dbReference>
<dbReference type="Gene3D" id="3.30.465.10">
    <property type="match status" value="1"/>
</dbReference>
<dbReference type="InterPro" id="IPR006094">
    <property type="entry name" value="Oxid_FAD_bind_N"/>
</dbReference>
<protein>
    <recommendedName>
        <fullName evidence="5">Quinone-dependent D-lactate dehydrogenase</fullName>
        <ecNumber evidence="5">1.1.5.12</ecNumber>
    </recommendedName>
    <alternativeName>
        <fullName evidence="5">D-lactate dehydrogenase</fullName>
        <shortName evidence="5">D-LDH</shortName>
    </alternativeName>
</protein>
<dbReference type="Gene3D" id="3.30.43.10">
    <property type="entry name" value="Uridine Diphospho-n-acetylenolpyruvylglucosamine Reductase, domain 2"/>
    <property type="match status" value="1"/>
</dbReference>
<feature type="binding site" evidence="5">
    <location>
        <position position="160"/>
    </location>
    <ligand>
        <name>FAD</name>
        <dbReference type="ChEBI" id="CHEBI:57692"/>
    </ligand>
</feature>
<dbReference type="HAMAP" id="MF_02092">
    <property type="entry name" value="DLDH_Dld"/>
    <property type="match status" value="1"/>
</dbReference>
<keyword evidence="4 5" id="KW-0560">Oxidoreductase</keyword>
<evidence type="ECO:0000256" key="2">
    <source>
        <dbReference type="ARBA" id="ARBA00022630"/>
    </source>
</evidence>
<keyword evidence="5" id="KW-1003">Cell membrane</keyword>
<evidence type="ECO:0000313" key="9">
    <source>
        <dbReference type="EMBL" id="WCT80060.1"/>
    </source>
</evidence>
<dbReference type="Proteomes" id="UP001218231">
    <property type="component" value="Plasmid unnamed1"/>
</dbReference>
<organism evidence="9 10">
    <name type="scientific">Novosphingobium humi</name>
    <dbReference type="NCBI Taxonomy" id="2282397"/>
    <lineage>
        <taxon>Bacteria</taxon>
        <taxon>Pseudomonadati</taxon>
        <taxon>Pseudomonadota</taxon>
        <taxon>Alphaproteobacteria</taxon>
        <taxon>Sphingomonadales</taxon>
        <taxon>Sphingomonadaceae</taxon>
        <taxon>Novosphingobium</taxon>
    </lineage>
</organism>
<name>A0ABY7U3J0_9SPHN</name>
<keyword evidence="5" id="KW-0997">Cell inner membrane</keyword>
<dbReference type="InterPro" id="IPR012256">
    <property type="entry name" value="D_lactate_DH"/>
</dbReference>
<dbReference type="PIRSF" id="PIRSF000101">
    <property type="entry name" value="D-lactate_dh"/>
    <property type="match status" value="1"/>
</dbReference>
<dbReference type="EC" id="1.1.5.12" evidence="5"/>
<dbReference type="SUPFAM" id="SSF56176">
    <property type="entry name" value="FAD-binding/transporter-associated domain-like"/>
    <property type="match status" value="1"/>
</dbReference>
<dbReference type="PANTHER" id="PTHR43716:SF1">
    <property type="entry name" value="D-2-HYDROXYGLUTARATE DEHYDROGENASE, MITOCHONDRIAL"/>
    <property type="match status" value="1"/>
</dbReference>
<reference evidence="9 10" key="1">
    <citation type="submission" date="2023-02" db="EMBL/GenBank/DDBJ databases">
        <title>Genome sequence of Novosphingobium humi KACC 19094.</title>
        <authorList>
            <person name="Kim S."/>
            <person name="Heo J."/>
            <person name="Kwon S.-W."/>
        </authorList>
    </citation>
    <scope>NUCLEOTIDE SEQUENCE [LARGE SCALE GENOMIC DNA]</scope>
    <source>
        <strain evidence="9 10">KACC 19094</strain>
        <plasmid evidence="9 10">unnamed1</plasmid>
    </source>
</reference>
<feature type="binding site" evidence="5">
    <location>
        <position position="150"/>
    </location>
    <ligand>
        <name>FAD</name>
        <dbReference type="ChEBI" id="CHEBI:57692"/>
    </ligand>
</feature>
<feature type="region of interest" description="Disordered" evidence="7">
    <location>
        <begin position="550"/>
        <end position="571"/>
    </location>
</feature>
<dbReference type="GO" id="GO:0008720">
    <property type="term" value="F:D-lactate dehydrogenase (NAD+) activity"/>
    <property type="evidence" value="ECO:0007669"/>
    <property type="project" value="UniProtKB-EC"/>
</dbReference>
<proteinExistence type="inferred from homology"/>
<keyword evidence="3 5" id="KW-0274">FAD</keyword>
<keyword evidence="5" id="KW-0472">Membrane</keyword>
<dbReference type="NCBIfam" id="NF008387">
    <property type="entry name" value="PRK11183.1"/>
    <property type="match status" value="1"/>
</dbReference>
<geneLocation type="plasmid" evidence="9 10">
    <name>unnamed1</name>
</geneLocation>
<keyword evidence="5 6" id="KW-0874">Quinone</keyword>
<dbReference type="Pfam" id="PF09330">
    <property type="entry name" value="Lact-deh-memb"/>
    <property type="match status" value="1"/>
</dbReference>
<sequence length="571" mass="62328">MPSEIDIVTSQTLLRDLAAIVGKRHVLTQDSATRPYATGYRYGAGPVLAVVRPASPLEQFRVFAACVAADVIVIAQAANTGLTGGSTPDGLYDRPVVIINTMRIKGVHLLGAGEQVVCLAGATLFELERLLSPIGREPHSVIGSSCIGASVIGGVCNNSGGALIRRGPAYTELALYARATADGRVDLVNHLGIDLGSDAEAMLSAVAKGWFGAAAAPGVASTPDYAERVRAVDAPSPARFNADATRLFEASGCAGKLMVLAVRLDTFPKDRRTATFYIGTNDPGELDVLRRRALGELRHLPVSGEYIHREAFDVAARYGKDVFVAIERFGTDRLPLFFALKNRLDRLGAALRWLPDHFSDRTLQAASRLLPQHLPPRMRAWRDRFEHHLILKVADEGIEETRALLASLFPSADGDLFECTPLEAKKAFLHRFAVAGAALRYRAIHAPAVGEIIALDVALRRNDRDWREQLPPGIGACIDRALYYGHFFCHVFHQDYVLKPGIDPVALEHRMWRLLDERGARYPAEHNVGHLYQAGPELAAHYRTLDPGNRLNPGIGQTSRQRHWGDGESCC</sequence>
<dbReference type="Gene3D" id="3.30.1370.20">
    <property type="entry name" value="D-lactate dehydrogenase, cap domain, subdomain 2"/>
    <property type="match status" value="1"/>
</dbReference>
<comment type="function">
    <text evidence="5 6">Catalyzes the oxidation of D-lactate to pyruvate.</text>
</comment>
<dbReference type="InterPro" id="IPR016172">
    <property type="entry name" value="D-lactate_DH_C-sub1"/>
</dbReference>
<feature type="binding site" evidence="5">
    <location>
        <begin position="85"/>
        <end position="86"/>
    </location>
    <ligand>
        <name>FAD</name>
        <dbReference type="ChEBI" id="CHEBI:57692"/>
    </ligand>
</feature>